<gene>
    <name evidence="1" type="ORF">T458_24555</name>
</gene>
<dbReference type="PATRIC" id="fig|1408254.3.peg.4816"/>
<protein>
    <submittedName>
        <fullName evidence="1">Uncharacterized protein</fullName>
    </submittedName>
</protein>
<comment type="caution">
    <text evidence="1">The sequence shown here is derived from an EMBL/GenBank/DDBJ whole genome shotgun (WGS) entry which is preliminary data.</text>
</comment>
<organism evidence="1 2">
    <name type="scientific">Brevibacillus panacihumi W25</name>
    <dbReference type="NCBI Taxonomy" id="1408254"/>
    <lineage>
        <taxon>Bacteria</taxon>
        <taxon>Bacillati</taxon>
        <taxon>Bacillota</taxon>
        <taxon>Bacilli</taxon>
        <taxon>Bacillales</taxon>
        <taxon>Paenibacillaceae</taxon>
        <taxon>Brevibacillus</taxon>
    </lineage>
</organism>
<accession>V6MA07</accession>
<dbReference type="CDD" id="cd00882">
    <property type="entry name" value="Ras_like_GTPase"/>
    <property type="match status" value="1"/>
</dbReference>
<dbReference type="RefSeq" id="WP_023558693.1">
    <property type="nucleotide sequence ID" value="NZ_KI629786.1"/>
</dbReference>
<dbReference type="Gene3D" id="3.40.50.300">
    <property type="entry name" value="P-loop containing nucleotide triphosphate hydrolases"/>
    <property type="match status" value="1"/>
</dbReference>
<evidence type="ECO:0000313" key="1">
    <source>
        <dbReference type="EMBL" id="EST52183.1"/>
    </source>
</evidence>
<dbReference type="InterPro" id="IPR027417">
    <property type="entry name" value="P-loop_NTPase"/>
</dbReference>
<proteinExistence type="predicted"/>
<dbReference type="Proteomes" id="UP000017973">
    <property type="component" value="Unassembled WGS sequence"/>
</dbReference>
<dbReference type="EMBL" id="AYJU01000018">
    <property type="protein sequence ID" value="EST52183.1"/>
    <property type="molecule type" value="Genomic_DNA"/>
</dbReference>
<evidence type="ECO:0000313" key="2">
    <source>
        <dbReference type="Proteomes" id="UP000017973"/>
    </source>
</evidence>
<reference evidence="1 2" key="1">
    <citation type="journal article" date="2014" name="Genome Announc.">
        <title>Draft Genome Sequence of Brevibacillus panacihumi Strain W25, a Halotolerant Hydrocarbon-Degrading Bacterium.</title>
        <authorList>
            <person name="Wang X."/>
            <person name="Jin D."/>
            <person name="Zhou L."/>
            <person name="Wu L."/>
            <person name="An W."/>
            <person name="Chen Y."/>
            <person name="Zhao L."/>
        </authorList>
    </citation>
    <scope>NUCLEOTIDE SEQUENCE [LARGE SCALE GENOMIC DNA]</scope>
    <source>
        <strain evidence="1 2">W25</strain>
    </source>
</reference>
<name>V6MA07_9BACL</name>
<sequence length="727" mass="82763">MKLIDKLIQAPSQVTLRPNGITALLFAPTASGKTTATAQFTTEEAARILRLTIGEGSSTIINRHLVFTNEIDNHIVVSVKPKTPYVSLSEFIHLVTSRMAGKISSYHKKLHTMDISDLESEVKKDLQIVFTNTINTKAQYSLASEEQRLIAVRLLCRPLATFLKTYGFEIFNHASNSLDANEAKKSSKKLKEAIDDKMLSFIESDPQVQDVLSQVYLQLNESLDQYFHSFFAKSDLSFDGYYFYIIDVNTPSLHKDFILAFFSNNNIQQGKKLSVEVLCDEIVIHLPMSKPVREAIEADKINHPVRSVYENLNGYYNFTLIDTQGLYHSSADENTEQERLENMLYRARYDALICLTPMHGNPNGTKFEIQLSQELTKFKKGAPVLLLCNKADEYADNLQKEKHSLNSIDDLFGDGPVKNSKDIQVEVLERAEQQTLSIKEALNQRKQGNAYVLPAMFKEPVSMQDKQSLTPLFGVDAVVKKIINVISENQGNAENFIKFRLSNNLSWTKQPSDVNTEKVFQCLRNVWEEAETKKQVIDPAVQNIAHNQGRRPQGNGFNALVRRLKIGEGWDSNIDRNYYKHFDSFHVRYPANLANLISASFIARLTESAVDYNGVFETEEDKKRFVTTVIQQLVSEDFAADVLYYQILSNLMKTAYTRQSIFDGLLAESLKLFHIDQTQFDMYAKFITNVEQEVPSEVEHVNMLVTALQRQMETALSLVFNKYTYLA</sequence>
<keyword evidence="2" id="KW-1185">Reference proteome</keyword>
<dbReference type="HOGENOM" id="CLU_380689_0_0_9"/>
<dbReference type="OrthoDB" id="898694at91061"/>
<dbReference type="AlphaFoldDB" id="V6MA07"/>
<dbReference type="SUPFAM" id="SSF52540">
    <property type="entry name" value="P-loop containing nucleoside triphosphate hydrolases"/>
    <property type="match status" value="1"/>
</dbReference>